<reference evidence="1" key="1">
    <citation type="submission" date="2022-01" db="EMBL/GenBank/DDBJ databases">
        <title>Antribacter sp. nov., isolated from Guizhou of China.</title>
        <authorList>
            <person name="Chengliang C."/>
            <person name="Ya Z."/>
        </authorList>
    </citation>
    <scope>NUCLEOTIDE SEQUENCE</scope>
    <source>
        <strain evidence="1">KLBMP 9083</strain>
    </source>
</reference>
<gene>
    <name evidence="1" type="ORF">L1785_11705</name>
</gene>
<evidence type="ECO:0000313" key="1">
    <source>
        <dbReference type="EMBL" id="MCF4121647.1"/>
    </source>
</evidence>
<dbReference type="RefSeq" id="WP_236089447.1">
    <property type="nucleotide sequence ID" value="NZ_JAKGSG010000034.1"/>
</dbReference>
<dbReference type="AlphaFoldDB" id="A0AA41QGA3"/>
<name>A0AA41QGA3_9MICO</name>
<evidence type="ECO:0000313" key="2">
    <source>
        <dbReference type="Proteomes" id="UP001165405"/>
    </source>
</evidence>
<dbReference type="Proteomes" id="UP001165405">
    <property type="component" value="Unassembled WGS sequence"/>
</dbReference>
<sequence length="357" mass="39393">MSRRFEIPEPAARTAHRQAGLLSARQCDDLGVSRQVRRRLVEQLRWQHPGRGVYDIDPVPIEHRRREDFHDHVRRRRTWLALLLYGPQAVATGTCALVLHDVDGLPVDFVAEVALPGGTDRANRCGVAVRQYEPFPMVLIGDRPVARLDHAVAQALPRLPRENMLAVLDGVARRSADREGVLPAIHELVRGRPGAAAVHEVFGLVDRRAESPAESFARLSCIDNGVLPDDIQVRFSVDGKIVARVDLVWWLPDGRWLVVEIDGVGPHSSPSALVHDSPRQNQLLASGRVVLLRFKPSDSRRPGGIGAAVAAVLRKHRWRPGQDVARDQVVELGLRGAESASITRLRTSAAADRCTTA</sequence>
<keyword evidence="2" id="KW-1185">Reference proteome</keyword>
<accession>A0AA41QGA3</accession>
<organism evidence="1 2">
    <name type="scientific">Antribacter soli</name>
    <dbReference type="NCBI Taxonomy" id="2910976"/>
    <lineage>
        <taxon>Bacteria</taxon>
        <taxon>Bacillati</taxon>
        <taxon>Actinomycetota</taxon>
        <taxon>Actinomycetes</taxon>
        <taxon>Micrococcales</taxon>
        <taxon>Promicromonosporaceae</taxon>
        <taxon>Antribacter</taxon>
    </lineage>
</organism>
<dbReference type="EMBL" id="JAKGSG010000034">
    <property type="protein sequence ID" value="MCF4121647.1"/>
    <property type="molecule type" value="Genomic_DNA"/>
</dbReference>
<protein>
    <recommendedName>
        <fullName evidence="3">DUF559 domain-containing protein</fullName>
    </recommendedName>
</protein>
<evidence type="ECO:0008006" key="3">
    <source>
        <dbReference type="Google" id="ProtNLM"/>
    </source>
</evidence>
<proteinExistence type="predicted"/>
<comment type="caution">
    <text evidence="1">The sequence shown here is derived from an EMBL/GenBank/DDBJ whole genome shotgun (WGS) entry which is preliminary data.</text>
</comment>